<comment type="caution">
    <text evidence="2">The sequence shown here is derived from an EMBL/GenBank/DDBJ whole genome shotgun (WGS) entry which is preliminary data.</text>
</comment>
<feature type="transmembrane region" description="Helical" evidence="1">
    <location>
        <begin position="157"/>
        <end position="175"/>
    </location>
</feature>
<dbReference type="PANTHER" id="PTHR40078">
    <property type="entry name" value="INTEGRAL MEMBRANE PROTEIN-RELATED"/>
    <property type="match status" value="1"/>
</dbReference>
<evidence type="ECO:0000256" key="1">
    <source>
        <dbReference type="SAM" id="Phobius"/>
    </source>
</evidence>
<feature type="transmembrane region" description="Helical" evidence="1">
    <location>
        <begin position="7"/>
        <end position="30"/>
    </location>
</feature>
<dbReference type="EMBL" id="DVMP01000051">
    <property type="protein sequence ID" value="HIU25377.1"/>
    <property type="molecule type" value="Genomic_DNA"/>
</dbReference>
<name>A0A9D1I0A1_9FIRM</name>
<dbReference type="Proteomes" id="UP000824090">
    <property type="component" value="Unassembled WGS sequence"/>
</dbReference>
<keyword evidence="1" id="KW-0812">Transmembrane</keyword>
<reference evidence="2" key="2">
    <citation type="journal article" date="2021" name="PeerJ">
        <title>Extensive microbial diversity within the chicken gut microbiome revealed by metagenomics and culture.</title>
        <authorList>
            <person name="Gilroy R."/>
            <person name="Ravi A."/>
            <person name="Getino M."/>
            <person name="Pursley I."/>
            <person name="Horton D.L."/>
            <person name="Alikhan N.F."/>
            <person name="Baker D."/>
            <person name="Gharbi K."/>
            <person name="Hall N."/>
            <person name="Watson M."/>
            <person name="Adriaenssens E.M."/>
            <person name="Foster-Nyarko E."/>
            <person name="Jarju S."/>
            <person name="Secka A."/>
            <person name="Antonio M."/>
            <person name="Oren A."/>
            <person name="Chaudhuri R.R."/>
            <person name="La Ragione R."/>
            <person name="Hildebrand F."/>
            <person name="Pallen M.J."/>
        </authorList>
    </citation>
    <scope>NUCLEOTIDE SEQUENCE</scope>
    <source>
        <strain evidence="2">ChiHcec3-6078</strain>
    </source>
</reference>
<dbReference type="Pfam" id="PF19700">
    <property type="entry name" value="DUF6198"/>
    <property type="match status" value="1"/>
</dbReference>
<organism evidence="2 3">
    <name type="scientific">Candidatus Allocopromorpha excrementigallinarum</name>
    <dbReference type="NCBI Taxonomy" id="2840742"/>
    <lineage>
        <taxon>Bacteria</taxon>
        <taxon>Bacillati</taxon>
        <taxon>Bacillota</taxon>
        <taxon>Clostridia</taxon>
        <taxon>Eubacteriales</taxon>
        <taxon>Eubacteriaceae</taxon>
        <taxon>Eubacteriaceae incertae sedis</taxon>
        <taxon>Candidatus Allocopromorpha</taxon>
    </lineage>
</organism>
<proteinExistence type="predicted"/>
<protein>
    <submittedName>
        <fullName evidence="2">YitT family protein</fullName>
    </submittedName>
</protein>
<keyword evidence="1" id="KW-0472">Membrane</keyword>
<dbReference type="PANTHER" id="PTHR40078:SF1">
    <property type="entry name" value="INTEGRAL MEMBRANE PROTEIN"/>
    <property type="match status" value="1"/>
</dbReference>
<accession>A0A9D1I0A1</accession>
<dbReference type="AlphaFoldDB" id="A0A9D1I0A1"/>
<feature type="transmembrane region" description="Helical" evidence="1">
    <location>
        <begin position="81"/>
        <end position="100"/>
    </location>
</feature>
<dbReference type="InterPro" id="IPR038750">
    <property type="entry name" value="YczE/YyaS-like"/>
</dbReference>
<feature type="transmembrane region" description="Helical" evidence="1">
    <location>
        <begin position="106"/>
        <end position="126"/>
    </location>
</feature>
<evidence type="ECO:0000313" key="2">
    <source>
        <dbReference type="EMBL" id="HIU25377.1"/>
    </source>
</evidence>
<feature type="transmembrane region" description="Helical" evidence="1">
    <location>
        <begin position="181"/>
        <end position="200"/>
    </location>
</feature>
<sequence length="213" mass="23067">MKNYICRYLWFTAGVALNSFGIAFITKASLGTSPISSVPYVLSFELPLTFGQLSFIMNMFFILGQALILRKDFQPVQLLQIAVNIIFSGCIDLGMALLSWFTPGNIAIELASLVVGCAVLAVGISVEVAPRVIMVPGEGLVHAISTRFGWSFGTVKVIFDVSLMATAAICSFIFFHRLQGLGIGTIVAALIVGRFVNVANKKLPLLPYIRQLS</sequence>
<keyword evidence="1" id="KW-1133">Transmembrane helix</keyword>
<gene>
    <name evidence="2" type="ORF">IAC50_02605</name>
</gene>
<reference evidence="2" key="1">
    <citation type="submission" date="2020-10" db="EMBL/GenBank/DDBJ databases">
        <authorList>
            <person name="Gilroy R."/>
        </authorList>
    </citation>
    <scope>NUCLEOTIDE SEQUENCE</scope>
    <source>
        <strain evidence="2">ChiHcec3-6078</strain>
    </source>
</reference>
<evidence type="ECO:0000313" key="3">
    <source>
        <dbReference type="Proteomes" id="UP000824090"/>
    </source>
</evidence>
<feature type="transmembrane region" description="Helical" evidence="1">
    <location>
        <begin position="50"/>
        <end position="69"/>
    </location>
</feature>